<dbReference type="PRINTS" id="PR00862">
    <property type="entry name" value="PROLIGOPTASE"/>
</dbReference>
<evidence type="ECO:0000259" key="5">
    <source>
        <dbReference type="Pfam" id="PF02897"/>
    </source>
</evidence>
<dbReference type="GO" id="GO:0006508">
    <property type="term" value="P:proteolysis"/>
    <property type="evidence" value="ECO:0007669"/>
    <property type="project" value="UniProtKB-KW"/>
</dbReference>
<dbReference type="InterPro" id="IPR002470">
    <property type="entry name" value="Peptidase_S9A"/>
</dbReference>
<keyword evidence="3" id="KW-0720">Serine protease</keyword>
<keyword evidence="2" id="KW-0378">Hydrolase</keyword>
<dbReference type="Proteomes" id="UP000185628">
    <property type="component" value="Unassembled WGS sequence"/>
</dbReference>
<dbReference type="GO" id="GO:0004252">
    <property type="term" value="F:serine-type endopeptidase activity"/>
    <property type="evidence" value="ECO:0007669"/>
    <property type="project" value="InterPro"/>
</dbReference>
<name>A0A1Q5PZ75_9ACTO</name>
<evidence type="ECO:0000256" key="3">
    <source>
        <dbReference type="ARBA" id="ARBA00022825"/>
    </source>
</evidence>
<sequence>MTESVSMFCQHPSAEPAEHLAFLDEVDGDEALTWVRARNAEAENVLATTSRYSEIKSDVQAILDSSDKIPGVTQAGEFLYNFWTDADHERGLWRRTTWESYRSENPEWEILLDVDALAEAEDVPWVWHGASVLRPSLDRALVTLSRGGSDADETREFDLTTKQFITDGFFRPEAKGDISWADTTGDVVYVATDFGDGSLTESGYPRIVKRLRRGQDLADAETLFEGETSDVSVGGSYSRLEERTFIYRSPSFFTTEVHELTDEGLVKIDVPETSRPSVWQGWLLVTLRDDWEVGGTTFPAGSLIAIRYEDFLAGGRDFIALFTPTVSASLTSLAATKNHLVLTILDDVVSRLERHTPNESGSFEHADLDVTSTLVANDEDATERPIVSVLVGAVDAEKSDDLWVTVESFHLPSTLAVARIDADGTVREVEKLKSLPAFYDTDGVTVTQHFATSADGTKIPYFQISPRGIAADGSNPTLLYGYGGFEVSLTPSYFAVAGKAWIERGGVYVIANIRGGGEYGPEWHKAALKENRHKAYEDFSAVAKDLVDRCVTTPEHLGTQGGSNGGLLMGNMLTHYPELFGAIVCQVPLLDMRRYTKLLAGASWAAEYGDPDDPEQWEFIKTFSAFHNFNPDGSYPPILFTTSTRDDRVHPAHARTLAHEMLAAGKDVTYFENIEGGHGGAATNAQRAMMQAYAYEFLWQHLS</sequence>
<protein>
    <submittedName>
        <fullName evidence="6">S9 family peptidase</fullName>
    </submittedName>
</protein>
<dbReference type="PANTHER" id="PTHR42881">
    <property type="entry name" value="PROLYL ENDOPEPTIDASE"/>
    <property type="match status" value="1"/>
</dbReference>
<feature type="domain" description="Peptidase S9A N-terminal" evidence="5">
    <location>
        <begin position="20"/>
        <end position="415"/>
    </location>
</feature>
<proteinExistence type="predicted"/>
<dbReference type="Gene3D" id="2.130.10.120">
    <property type="entry name" value="Prolyl oligopeptidase, N-terminal domain"/>
    <property type="match status" value="1"/>
</dbReference>
<feature type="domain" description="Peptidase S9 prolyl oligopeptidase catalytic" evidence="4">
    <location>
        <begin position="501"/>
        <end position="702"/>
    </location>
</feature>
<accession>A0A1Q5PZ75</accession>
<dbReference type="Gene3D" id="3.40.50.1820">
    <property type="entry name" value="alpha/beta hydrolase"/>
    <property type="match status" value="1"/>
</dbReference>
<dbReference type="Pfam" id="PF02897">
    <property type="entry name" value="Peptidase_S9_N"/>
    <property type="match status" value="1"/>
</dbReference>
<organism evidence="6 7">
    <name type="scientific">Bowdeniella nasicola</name>
    <dbReference type="NCBI Taxonomy" id="208480"/>
    <lineage>
        <taxon>Bacteria</taxon>
        <taxon>Bacillati</taxon>
        <taxon>Actinomycetota</taxon>
        <taxon>Actinomycetes</taxon>
        <taxon>Actinomycetales</taxon>
        <taxon>Actinomycetaceae</taxon>
        <taxon>Bowdeniella</taxon>
    </lineage>
</organism>
<dbReference type="InterPro" id="IPR051167">
    <property type="entry name" value="Prolyl_oligopep/macrocyclase"/>
</dbReference>
<dbReference type="SUPFAM" id="SSF53474">
    <property type="entry name" value="alpha/beta-Hydrolases"/>
    <property type="match status" value="1"/>
</dbReference>
<evidence type="ECO:0000256" key="1">
    <source>
        <dbReference type="ARBA" id="ARBA00022670"/>
    </source>
</evidence>
<dbReference type="AlphaFoldDB" id="A0A1Q5PZ75"/>
<evidence type="ECO:0000313" key="6">
    <source>
        <dbReference type="EMBL" id="OKL52933.1"/>
    </source>
</evidence>
<dbReference type="EMBL" id="MQVR01000120">
    <property type="protein sequence ID" value="OKL52933.1"/>
    <property type="molecule type" value="Genomic_DNA"/>
</dbReference>
<dbReference type="PANTHER" id="PTHR42881:SF13">
    <property type="entry name" value="PROLYL ENDOPEPTIDASE"/>
    <property type="match status" value="1"/>
</dbReference>
<dbReference type="InterPro" id="IPR029058">
    <property type="entry name" value="AB_hydrolase_fold"/>
</dbReference>
<gene>
    <name evidence="6" type="ORF">BSZ39_12250</name>
</gene>
<dbReference type="GO" id="GO:0070012">
    <property type="term" value="F:oligopeptidase activity"/>
    <property type="evidence" value="ECO:0007669"/>
    <property type="project" value="TreeGrafter"/>
</dbReference>
<reference evidence="7" key="1">
    <citation type="submission" date="2016-12" db="EMBL/GenBank/DDBJ databases">
        <authorList>
            <person name="Meng X."/>
        </authorList>
    </citation>
    <scope>NUCLEOTIDE SEQUENCE [LARGE SCALE GENOMIC DNA]</scope>
    <source>
        <strain evidence="7">DSM 19116</strain>
    </source>
</reference>
<evidence type="ECO:0000313" key="7">
    <source>
        <dbReference type="Proteomes" id="UP000185628"/>
    </source>
</evidence>
<evidence type="ECO:0000256" key="2">
    <source>
        <dbReference type="ARBA" id="ARBA00022801"/>
    </source>
</evidence>
<dbReference type="GO" id="GO:0005829">
    <property type="term" value="C:cytosol"/>
    <property type="evidence" value="ECO:0007669"/>
    <property type="project" value="TreeGrafter"/>
</dbReference>
<dbReference type="InterPro" id="IPR001375">
    <property type="entry name" value="Peptidase_S9_cat"/>
</dbReference>
<dbReference type="InterPro" id="IPR023302">
    <property type="entry name" value="Pept_S9A_N"/>
</dbReference>
<dbReference type="SUPFAM" id="SSF50993">
    <property type="entry name" value="Peptidase/esterase 'gauge' domain"/>
    <property type="match status" value="1"/>
</dbReference>
<keyword evidence="7" id="KW-1185">Reference proteome</keyword>
<evidence type="ECO:0000259" key="4">
    <source>
        <dbReference type="Pfam" id="PF00326"/>
    </source>
</evidence>
<keyword evidence="1" id="KW-0645">Protease</keyword>
<dbReference type="RefSeq" id="WP_073717597.1">
    <property type="nucleotide sequence ID" value="NZ_MQVR01000120.1"/>
</dbReference>
<comment type="caution">
    <text evidence="6">The sequence shown here is derived from an EMBL/GenBank/DDBJ whole genome shotgun (WGS) entry which is preliminary data.</text>
</comment>
<dbReference type="Pfam" id="PF00326">
    <property type="entry name" value="Peptidase_S9"/>
    <property type="match status" value="1"/>
</dbReference>